<gene>
    <name evidence="4" type="ORF">ACELLULO517_15225</name>
</gene>
<organism evidence="4 5">
    <name type="scientific">Acidisoma cellulosilyticum</name>
    <dbReference type="NCBI Taxonomy" id="2802395"/>
    <lineage>
        <taxon>Bacteria</taxon>
        <taxon>Pseudomonadati</taxon>
        <taxon>Pseudomonadota</taxon>
        <taxon>Alphaproteobacteria</taxon>
        <taxon>Acetobacterales</taxon>
        <taxon>Acidocellaceae</taxon>
        <taxon>Acidisoma</taxon>
    </lineage>
</organism>
<dbReference type="InterPro" id="IPR032466">
    <property type="entry name" value="Metal_Hydrolase"/>
</dbReference>
<reference evidence="4 5" key="1">
    <citation type="journal article" date="2021" name="Microorganisms">
        <title>Acidisoma silvae sp. nov. and Acidisomacellulosilytica sp. nov., Two Acidophilic Bacteria Isolated from Decaying Wood, Hydrolyzing Cellulose and Producing Poly-3-hydroxybutyrate.</title>
        <authorList>
            <person name="Mieszkin S."/>
            <person name="Pouder E."/>
            <person name="Uroz S."/>
            <person name="Simon-Colin C."/>
            <person name="Alain K."/>
        </authorList>
    </citation>
    <scope>NUCLEOTIDE SEQUENCE [LARGE SCALE GENOMIC DNA]</scope>
    <source>
        <strain evidence="4 5">HW T5.17</strain>
    </source>
</reference>
<dbReference type="EC" id="3.5.4.1" evidence="4"/>
<dbReference type="SUPFAM" id="SSF51556">
    <property type="entry name" value="Metallo-dependent hydrolases"/>
    <property type="match status" value="1"/>
</dbReference>
<evidence type="ECO:0000313" key="4">
    <source>
        <dbReference type="EMBL" id="MCB8881600.1"/>
    </source>
</evidence>
<evidence type="ECO:0000313" key="5">
    <source>
        <dbReference type="Proteomes" id="UP000721844"/>
    </source>
</evidence>
<dbReference type="PANTHER" id="PTHR32027">
    <property type="entry name" value="CYTOSINE DEAMINASE"/>
    <property type="match status" value="1"/>
</dbReference>
<dbReference type="Gene3D" id="2.30.40.10">
    <property type="entry name" value="Urease, subunit C, domain 1"/>
    <property type="match status" value="1"/>
</dbReference>
<dbReference type="AlphaFoldDB" id="A0A963Z3Z4"/>
<dbReference type="FunFam" id="3.20.20.140:FF:000019">
    <property type="entry name" value="Cytosine deaminase"/>
    <property type="match status" value="1"/>
</dbReference>
<dbReference type="NCBIfam" id="NF005759">
    <property type="entry name" value="PRK07583.1"/>
    <property type="match status" value="1"/>
</dbReference>
<keyword evidence="5" id="KW-1185">Reference proteome</keyword>
<protein>
    <submittedName>
        <fullName evidence="4">Cytosine deaminase</fullName>
        <ecNumber evidence="4">3.5.4.1</ecNumber>
    </submittedName>
</protein>
<dbReference type="RefSeq" id="WP_227308271.1">
    <property type="nucleotide sequence ID" value="NZ_JAESVA010000005.1"/>
</dbReference>
<dbReference type="EMBL" id="JAESVA010000005">
    <property type="protein sequence ID" value="MCB8881600.1"/>
    <property type="molecule type" value="Genomic_DNA"/>
</dbReference>
<evidence type="ECO:0000256" key="1">
    <source>
        <dbReference type="ARBA" id="ARBA00022723"/>
    </source>
</evidence>
<name>A0A963Z3Z4_9PROT</name>
<dbReference type="InterPro" id="IPR052349">
    <property type="entry name" value="Metallo-hydrolase_Enzymes"/>
</dbReference>
<dbReference type="Pfam" id="PF07969">
    <property type="entry name" value="Amidohydro_3"/>
    <property type="match status" value="1"/>
</dbReference>
<dbReference type="Proteomes" id="UP000721844">
    <property type="component" value="Unassembled WGS sequence"/>
</dbReference>
<dbReference type="InterPro" id="IPR013108">
    <property type="entry name" value="Amidohydro_3"/>
</dbReference>
<dbReference type="GO" id="GO:0004131">
    <property type="term" value="F:cytosine deaminase activity"/>
    <property type="evidence" value="ECO:0007669"/>
    <property type="project" value="UniProtKB-EC"/>
</dbReference>
<keyword evidence="1" id="KW-0479">Metal-binding</keyword>
<dbReference type="InterPro" id="IPR011059">
    <property type="entry name" value="Metal-dep_hydrolase_composite"/>
</dbReference>
<dbReference type="GO" id="GO:0035888">
    <property type="term" value="F:isoguanine deaminase activity"/>
    <property type="evidence" value="ECO:0007669"/>
    <property type="project" value="TreeGrafter"/>
</dbReference>
<dbReference type="GO" id="GO:0006209">
    <property type="term" value="P:cytosine catabolic process"/>
    <property type="evidence" value="ECO:0007669"/>
    <property type="project" value="TreeGrafter"/>
</dbReference>
<sequence length="454" mass="48632">MTGFAIPTTSTFWLRRAAIPAGTLSVDAAASLGEPRHGYLYDADILIENGRIAAIEPAGTVGEGTDLQSRIVFPTFVDMHTHLDKGHVVARTPNPDGSFTGALTATGADRAAYWTAEDIALRMDFGLRCAFAHGVGAIRTHLDSFAEQAEISWGVFRDMRARWQGKIALQAVALTTIDQYDTPFGADLAALVARSGGILGAVTRMSGVDHGAIVEIDRLLDLLFAQAKRYGLDVDLHVDETDDVAAFTLPRIAAAIERNDFTGKVTCGHCCNLALQPDSVAAETIAHLARLGVTVVSLPSANMYLQDRHAGRTPRWRGVTLAHELKAAGVPFAFATDNCRDAFVPYGDHDTLDSFRFALRVSHLDHPYGDWAGAITQVPATTMGLTDCGLIAVARTADLVLTRARSFDEITSRPQADRVVLRGGKVIDQTLPDYAELDGLTEAAPRTLAGPSAA</sequence>
<proteinExistence type="predicted"/>
<comment type="caution">
    <text evidence="4">The sequence shown here is derived from an EMBL/GenBank/DDBJ whole genome shotgun (WGS) entry which is preliminary data.</text>
</comment>
<dbReference type="PANTHER" id="PTHR32027:SF0">
    <property type="entry name" value="CYTOSINE DEAMINASE"/>
    <property type="match status" value="1"/>
</dbReference>
<feature type="domain" description="Amidohydrolase 3" evidence="3">
    <location>
        <begin position="220"/>
        <end position="425"/>
    </location>
</feature>
<keyword evidence="2 4" id="KW-0378">Hydrolase</keyword>
<dbReference type="SUPFAM" id="SSF51338">
    <property type="entry name" value="Composite domain of metallo-dependent hydrolases"/>
    <property type="match status" value="1"/>
</dbReference>
<dbReference type="GO" id="GO:0046872">
    <property type="term" value="F:metal ion binding"/>
    <property type="evidence" value="ECO:0007669"/>
    <property type="project" value="UniProtKB-KW"/>
</dbReference>
<evidence type="ECO:0000256" key="2">
    <source>
        <dbReference type="ARBA" id="ARBA00022801"/>
    </source>
</evidence>
<accession>A0A963Z3Z4</accession>
<dbReference type="Gene3D" id="3.20.20.140">
    <property type="entry name" value="Metal-dependent hydrolases"/>
    <property type="match status" value="1"/>
</dbReference>
<evidence type="ECO:0000259" key="3">
    <source>
        <dbReference type="Pfam" id="PF07969"/>
    </source>
</evidence>
<dbReference type="CDD" id="cd01293">
    <property type="entry name" value="Bact_CD"/>
    <property type="match status" value="1"/>
</dbReference>